<evidence type="ECO:0000313" key="2">
    <source>
        <dbReference type="Proteomes" id="UP000475037"/>
    </source>
</evidence>
<protein>
    <submittedName>
        <fullName evidence="1">LORF2 protein</fullName>
    </submittedName>
</protein>
<accession>A0A6G1AE86</accession>
<dbReference type="AlphaFoldDB" id="A0A6G1AE86"/>
<feature type="non-terminal residue" evidence="1">
    <location>
        <position position="1"/>
    </location>
</feature>
<dbReference type="Proteomes" id="UP000475037">
    <property type="component" value="Unassembled WGS sequence"/>
</dbReference>
<feature type="non-terminal residue" evidence="1">
    <location>
        <position position="103"/>
    </location>
</feature>
<evidence type="ECO:0000313" key="1">
    <source>
        <dbReference type="EMBL" id="KAF0873533.1"/>
    </source>
</evidence>
<keyword evidence="2" id="KW-1185">Reference proteome</keyword>
<comment type="caution">
    <text evidence="1">The sequence shown here is derived from an EMBL/GenBank/DDBJ whole genome shotgun (WGS) entry which is preliminary data.</text>
</comment>
<name>A0A6G1AE86_CROCR</name>
<organism evidence="1 2">
    <name type="scientific">Crocuta crocuta</name>
    <name type="common">Spotted hyena</name>
    <dbReference type="NCBI Taxonomy" id="9678"/>
    <lineage>
        <taxon>Eukaryota</taxon>
        <taxon>Metazoa</taxon>
        <taxon>Chordata</taxon>
        <taxon>Craniata</taxon>
        <taxon>Vertebrata</taxon>
        <taxon>Euteleostomi</taxon>
        <taxon>Mammalia</taxon>
        <taxon>Eutheria</taxon>
        <taxon>Laurasiatheria</taxon>
        <taxon>Carnivora</taxon>
        <taxon>Feliformia</taxon>
        <taxon>Hyaenidae</taxon>
        <taxon>Crocuta</taxon>
    </lineage>
</organism>
<proteinExistence type="predicted"/>
<gene>
    <name evidence="1" type="ORF">FOF47_R06490</name>
</gene>
<sequence>IENPEAIPQLCSQLISNKAGKNILWEGDGLFNKWCWGSWSSTCKNKLDHFPTPYTNSKWMKGLTVKLEAIKILEENTGSNFLDINHSNFFEIYLLRQEKQKQK</sequence>
<dbReference type="EMBL" id="VOAJ01005716">
    <property type="protein sequence ID" value="KAF0873533.1"/>
    <property type="molecule type" value="Genomic_DNA"/>
</dbReference>
<reference evidence="1 2" key="1">
    <citation type="submission" date="2019-11" db="EMBL/GenBank/DDBJ databases">
        <authorList>
            <person name="Yang C."/>
            <person name="Li F."/>
        </authorList>
    </citation>
    <scope>NUCLEOTIDE SEQUENCE [LARGE SCALE GENOMIC DNA]</scope>
    <source>
        <strain evidence="1">KB4526</strain>
        <tissue evidence="1">Muscle</tissue>
    </source>
</reference>